<protein>
    <recommendedName>
        <fullName evidence="3">Lipocalin-like domain-containing protein</fullName>
    </recommendedName>
</protein>
<sequence length="59" mass="6813">MNKFIEALTSKSKSAELPEEYNYFGKLVGSWKLNYTDHSLSCSVVGEWYINAEIYAERT</sequence>
<evidence type="ECO:0008006" key="3">
    <source>
        <dbReference type="Google" id="ProtNLM"/>
    </source>
</evidence>
<dbReference type="EMBL" id="JACOOS010000004">
    <property type="protein sequence ID" value="MBC5677016.1"/>
    <property type="molecule type" value="Genomic_DNA"/>
</dbReference>
<dbReference type="Proteomes" id="UP000635828">
    <property type="component" value="Unassembled WGS sequence"/>
</dbReference>
<evidence type="ECO:0000313" key="2">
    <source>
        <dbReference type="Proteomes" id="UP000635828"/>
    </source>
</evidence>
<gene>
    <name evidence="1" type="ORF">H8S22_05140</name>
</gene>
<name>A0ABR7FRC8_9FIRM</name>
<proteinExistence type="predicted"/>
<keyword evidence="2" id="KW-1185">Reference proteome</keyword>
<comment type="caution">
    <text evidence="1">The sequence shown here is derived from an EMBL/GenBank/DDBJ whole genome shotgun (WGS) entry which is preliminary data.</text>
</comment>
<organism evidence="1 2">
    <name type="scientific">Anaerostipes hominis</name>
    <name type="common">ex Liu et al. 2021</name>
    <dbReference type="NCBI Taxonomy" id="2763018"/>
    <lineage>
        <taxon>Bacteria</taxon>
        <taxon>Bacillati</taxon>
        <taxon>Bacillota</taxon>
        <taxon>Clostridia</taxon>
        <taxon>Lachnospirales</taxon>
        <taxon>Lachnospiraceae</taxon>
        <taxon>Anaerostipes</taxon>
    </lineage>
</organism>
<reference evidence="1 2" key="1">
    <citation type="submission" date="2020-08" db="EMBL/GenBank/DDBJ databases">
        <title>Genome public.</title>
        <authorList>
            <person name="Liu C."/>
            <person name="Sun Q."/>
        </authorList>
    </citation>
    <scope>NUCLEOTIDE SEQUENCE [LARGE SCALE GENOMIC DNA]</scope>
    <source>
        <strain evidence="1 2">NSJ-7</strain>
    </source>
</reference>
<evidence type="ECO:0000313" key="1">
    <source>
        <dbReference type="EMBL" id="MBC5677016.1"/>
    </source>
</evidence>
<accession>A0ABR7FRC8</accession>
<dbReference type="RefSeq" id="WP_024727023.1">
    <property type="nucleotide sequence ID" value="NZ_JACOOS010000004.1"/>
</dbReference>